<dbReference type="InterPro" id="IPR045951">
    <property type="entry name" value="DUF6371"/>
</dbReference>
<feature type="domain" description="Zinc beta-ribbon finger putative" evidence="2">
    <location>
        <begin position="4"/>
        <end position="68"/>
    </location>
</feature>
<gene>
    <name evidence="3" type="ORF">ABR189_18885</name>
</gene>
<dbReference type="NCBIfam" id="NF040506">
    <property type="entry name" value="PG0870_Nterm"/>
    <property type="match status" value="1"/>
</dbReference>
<evidence type="ECO:0000313" key="4">
    <source>
        <dbReference type="Proteomes" id="UP001549749"/>
    </source>
</evidence>
<proteinExistence type="predicted"/>
<name>A0ABV2T8W5_9BACT</name>
<dbReference type="Pfam" id="PF19898">
    <property type="entry name" value="DUF6371"/>
    <property type="match status" value="1"/>
</dbReference>
<organism evidence="3 4">
    <name type="scientific">Chitinophaga defluvii</name>
    <dbReference type="NCBI Taxonomy" id="3163343"/>
    <lineage>
        <taxon>Bacteria</taxon>
        <taxon>Pseudomonadati</taxon>
        <taxon>Bacteroidota</taxon>
        <taxon>Chitinophagia</taxon>
        <taxon>Chitinophagales</taxon>
        <taxon>Chitinophagaceae</taxon>
        <taxon>Chitinophaga</taxon>
    </lineage>
</organism>
<dbReference type="RefSeq" id="WP_354662024.1">
    <property type="nucleotide sequence ID" value="NZ_JBEXAC010000002.1"/>
</dbReference>
<feature type="domain" description="DUF6371" evidence="1">
    <location>
        <begin position="108"/>
        <end position="258"/>
    </location>
</feature>
<comment type="caution">
    <text evidence="3">The sequence shown here is derived from an EMBL/GenBank/DDBJ whole genome shotgun (WGS) entry which is preliminary data.</text>
</comment>
<accession>A0ABV2T8W5</accession>
<evidence type="ECO:0000259" key="2">
    <source>
        <dbReference type="Pfam" id="PF21957"/>
    </source>
</evidence>
<dbReference type="Pfam" id="PF21957">
    <property type="entry name" value="Zn_ribbon_16"/>
    <property type="match status" value="1"/>
</dbReference>
<reference evidence="3 4" key="1">
    <citation type="submission" date="2024-06" db="EMBL/GenBank/DDBJ databases">
        <title>Chitinophaga defluvii sp. nov., isolated from municipal sewage.</title>
        <authorList>
            <person name="Zhang L."/>
        </authorList>
    </citation>
    <scope>NUCLEOTIDE SEQUENCE [LARGE SCALE GENOMIC DNA]</scope>
    <source>
        <strain evidence="3 4">H8</strain>
    </source>
</reference>
<evidence type="ECO:0000313" key="3">
    <source>
        <dbReference type="EMBL" id="MET6999462.1"/>
    </source>
</evidence>
<dbReference type="EMBL" id="JBEXAC010000002">
    <property type="protein sequence ID" value="MET6999462.1"/>
    <property type="molecule type" value="Genomic_DNA"/>
</dbReference>
<evidence type="ECO:0000259" key="1">
    <source>
        <dbReference type="Pfam" id="PF19898"/>
    </source>
</evidence>
<dbReference type="Proteomes" id="UP001549749">
    <property type="component" value="Unassembled WGS sequence"/>
</dbReference>
<protein>
    <submittedName>
        <fullName evidence="3">DUF6371 domain-containing protein</fullName>
    </submittedName>
</protein>
<keyword evidence="4" id="KW-1185">Reference proteome</keyword>
<dbReference type="InterPro" id="IPR047731">
    <property type="entry name" value="Zinc_ribbon_put"/>
</dbReference>
<sequence length="329" mass="37514">MNNHRFILQSYSGPASRYRCPACNKQREFTRYIDTETGELLPEYVGRCNRESNCGFHYTPKQYFDDNKEVLQQFQQPISKVRPVKQHRTIDYLPDMLLSQTLTAYDSNNFLLFLRSLFCNELSNKLVALYKVGTSRHWPGANVFWQIDIVGKLRQAKVMCYDAGTGRRNKEKGAFFAGKKLLSNYDANLQQCFFGEHLLPGNDYPVAIVESEKTAIIAKAYFSGVTWLATGGINGCKWTDPNVYKVLKGRTVILFPDLGCFDKWQFKAREVAKSTGCKVVVSDLLEKNATDAQHTNGWDLADYLLLNRDSTGVALTVEGYPTFWDNPLK</sequence>